<sequence length="307" mass="35199">MDIVFQSGEFIAKENGWIDFLQQLTGALIGAGVALFTFYEQLQLNKKAEAAKRAQFEEDKLKYLSALLNQVVANTIDNVRHLDKFLHELSKEPVYLPDFGFVPNHLVERLLKTAHHEEYYHAYVNATREKADTDPAHKFIDIFEALSNYEVGMNNIITSVLKAADRNNEQQKTYQQQVVEVAKSLSELEIRLASENRLALRDSIRALKNEYFELRSDDSNLSKFPEVFLDPIRSILAIPEHYEDQEIIEIVQKVNTAKGTYNSIISAANQLSHYIEFHKSELHIATQKIVVSGRVLKNYGFHASVRE</sequence>
<name>A0ABX0QA35_9BACT</name>
<dbReference type="Proteomes" id="UP000606008">
    <property type="component" value="Unassembled WGS sequence"/>
</dbReference>
<dbReference type="EMBL" id="WAEL01000001">
    <property type="protein sequence ID" value="NID09071.1"/>
    <property type="molecule type" value="Genomic_DNA"/>
</dbReference>
<dbReference type="RefSeq" id="WP_166690815.1">
    <property type="nucleotide sequence ID" value="NZ_WAEL01000001.1"/>
</dbReference>
<keyword evidence="2" id="KW-1185">Reference proteome</keyword>
<accession>A0ABX0QA35</accession>
<protein>
    <submittedName>
        <fullName evidence="1">Uncharacterized protein</fullName>
    </submittedName>
</protein>
<proteinExistence type="predicted"/>
<organism evidence="1 2">
    <name type="scientific">Fibrivirga algicola</name>
    <dbReference type="NCBI Taxonomy" id="2950420"/>
    <lineage>
        <taxon>Bacteria</taxon>
        <taxon>Pseudomonadati</taxon>
        <taxon>Bacteroidota</taxon>
        <taxon>Cytophagia</taxon>
        <taxon>Cytophagales</taxon>
        <taxon>Spirosomataceae</taxon>
        <taxon>Fibrivirga</taxon>
    </lineage>
</organism>
<evidence type="ECO:0000313" key="2">
    <source>
        <dbReference type="Proteomes" id="UP000606008"/>
    </source>
</evidence>
<comment type="caution">
    <text evidence="1">The sequence shown here is derived from an EMBL/GenBank/DDBJ whole genome shotgun (WGS) entry which is preliminary data.</text>
</comment>
<reference evidence="1" key="1">
    <citation type="submission" date="2024-05" db="EMBL/GenBank/DDBJ databases">
        <authorList>
            <person name="Jung D.-H."/>
        </authorList>
    </citation>
    <scope>NUCLEOTIDE SEQUENCE</scope>
    <source>
        <strain evidence="1">JA-25</strain>
    </source>
</reference>
<gene>
    <name evidence="1" type="ORF">F7231_02715</name>
</gene>
<evidence type="ECO:0000313" key="1">
    <source>
        <dbReference type="EMBL" id="NID09071.1"/>
    </source>
</evidence>